<evidence type="ECO:0000256" key="5">
    <source>
        <dbReference type="ARBA" id="ARBA00023235"/>
    </source>
</evidence>
<dbReference type="CDD" id="cd00430">
    <property type="entry name" value="PLPDE_III_AR"/>
    <property type="match status" value="1"/>
</dbReference>
<dbReference type="PRINTS" id="PR00992">
    <property type="entry name" value="ALARACEMASE"/>
</dbReference>
<dbReference type="InterPro" id="IPR020622">
    <property type="entry name" value="Ala_racemase_pyridoxalP-BS"/>
</dbReference>
<dbReference type="GO" id="GO:0030170">
    <property type="term" value="F:pyridoxal phosphate binding"/>
    <property type="evidence" value="ECO:0007669"/>
    <property type="project" value="UniProtKB-UniRule"/>
</dbReference>
<dbReference type="Pfam" id="PF00842">
    <property type="entry name" value="Ala_racemase_C"/>
    <property type="match status" value="1"/>
</dbReference>
<dbReference type="InterPro" id="IPR009006">
    <property type="entry name" value="Ala_racemase/Decarboxylase_C"/>
</dbReference>
<dbReference type="FunFam" id="3.20.20.10:FF:000002">
    <property type="entry name" value="Alanine racemase"/>
    <property type="match status" value="1"/>
</dbReference>
<dbReference type="EC" id="5.1.1.1" evidence="3 7"/>
<evidence type="ECO:0000256" key="2">
    <source>
        <dbReference type="ARBA" id="ARBA00001933"/>
    </source>
</evidence>
<dbReference type="HOGENOM" id="CLU_028393_0_0_11"/>
<dbReference type="InParanoid" id="E3J377"/>
<evidence type="ECO:0000256" key="1">
    <source>
        <dbReference type="ARBA" id="ARBA00000316"/>
    </source>
</evidence>
<dbReference type="GO" id="GO:0005829">
    <property type="term" value="C:cytosol"/>
    <property type="evidence" value="ECO:0007669"/>
    <property type="project" value="TreeGrafter"/>
</dbReference>
<dbReference type="InterPro" id="IPR029066">
    <property type="entry name" value="PLP-binding_barrel"/>
</dbReference>
<dbReference type="SMART" id="SM01005">
    <property type="entry name" value="Ala_racemase_C"/>
    <property type="match status" value="1"/>
</dbReference>
<dbReference type="Pfam" id="PF01168">
    <property type="entry name" value="Ala_racemase_N"/>
    <property type="match status" value="1"/>
</dbReference>
<comment type="catalytic activity">
    <reaction evidence="1 7">
        <text>L-alanine = D-alanine</text>
        <dbReference type="Rhea" id="RHEA:20249"/>
        <dbReference type="ChEBI" id="CHEBI:57416"/>
        <dbReference type="ChEBI" id="CHEBI:57972"/>
        <dbReference type="EC" id="5.1.1.1"/>
    </reaction>
</comment>
<proteinExistence type="inferred from homology"/>
<dbReference type="OrthoDB" id="9813814at2"/>
<dbReference type="AlphaFoldDB" id="E3J377"/>
<evidence type="ECO:0000313" key="12">
    <source>
        <dbReference type="Proteomes" id="UP000002484"/>
    </source>
</evidence>
<dbReference type="HAMAP" id="MF_01201">
    <property type="entry name" value="Ala_racemase"/>
    <property type="match status" value="1"/>
</dbReference>
<evidence type="ECO:0000256" key="7">
    <source>
        <dbReference type="HAMAP-Rule" id="MF_01201"/>
    </source>
</evidence>
<dbReference type="GO" id="GO:0030632">
    <property type="term" value="P:D-alanine biosynthetic process"/>
    <property type="evidence" value="ECO:0007669"/>
    <property type="project" value="UniProtKB-UniRule"/>
</dbReference>
<dbReference type="NCBIfam" id="TIGR00492">
    <property type="entry name" value="alr"/>
    <property type="match status" value="1"/>
</dbReference>
<sequence length="388" mass="39961">MTQPTTATSADPVTPPRVYAAIDLDAVRASTAELVARAGSAATMAVVKADGYGHGMLPCARAALDAGATWLGVAVIEEALALRAAGITVPVMSWLMSPGEPLDAAIGAQIDLSASAPWALAEIAAAARSTGRPARVHLKADTGLGRAGATDADWPGLCDAAAALRAEGVLDVVGVWSHFAFADAPGHPTVQGQIGRFTDAVEIAEKAGLRPEVRHLANSAATLVSPEAHFDLVRPGISIYGLSPGPDVGRSAELGLRPAMRLAARVALAKRVPPGTGVSYAHRYVTDSETTLALVPLGYADGVPRAATNLGEVLLAGRRRRIAGTVCMDQFVLDVGDDQVAEGDEAVLFGPGDAGEPTADDWAAALGTINYEIVTRIGPRVPRIYLNP</sequence>
<dbReference type="PROSITE" id="PS00395">
    <property type="entry name" value="ALANINE_RACEMASE"/>
    <property type="match status" value="1"/>
</dbReference>
<dbReference type="PANTHER" id="PTHR30511">
    <property type="entry name" value="ALANINE RACEMASE"/>
    <property type="match status" value="1"/>
</dbReference>
<dbReference type="FunFam" id="2.40.37.10:FF:000015">
    <property type="entry name" value="Alanine racemase"/>
    <property type="match status" value="1"/>
</dbReference>
<dbReference type="InterPro" id="IPR000821">
    <property type="entry name" value="Ala_racemase"/>
</dbReference>
<dbReference type="SUPFAM" id="SSF50621">
    <property type="entry name" value="Alanine racemase C-terminal domain-like"/>
    <property type="match status" value="1"/>
</dbReference>
<dbReference type="InterPro" id="IPR001608">
    <property type="entry name" value="Ala_racemase_N"/>
</dbReference>
<evidence type="ECO:0000256" key="8">
    <source>
        <dbReference type="PIRSR" id="PIRSR600821-50"/>
    </source>
</evidence>
<feature type="domain" description="Alanine racemase C-terminal" evidence="10">
    <location>
        <begin position="259"/>
        <end position="386"/>
    </location>
</feature>
<dbReference type="FunCoup" id="E3J377">
    <property type="interactions" value="48"/>
</dbReference>
<name>E3J377_PSEI1</name>
<feature type="binding site" evidence="7 9">
    <location>
        <position position="146"/>
    </location>
    <ligand>
        <name>substrate</name>
    </ligand>
</feature>
<keyword evidence="12" id="KW-1185">Reference proteome</keyword>
<evidence type="ECO:0000256" key="3">
    <source>
        <dbReference type="ARBA" id="ARBA00013089"/>
    </source>
</evidence>
<dbReference type="KEGG" id="fri:FraEuI1c_6190"/>
<gene>
    <name evidence="11" type="ordered locus">FraEuI1c_6190</name>
</gene>
<keyword evidence="5 7" id="KW-0413">Isomerase</keyword>
<dbReference type="GO" id="GO:0008784">
    <property type="term" value="F:alanine racemase activity"/>
    <property type="evidence" value="ECO:0007669"/>
    <property type="project" value="UniProtKB-UniRule"/>
</dbReference>
<evidence type="ECO:0000259" key="10">
    <source>
        <dbReference type="SMART" id="SM01005"/>
    </source>
</evidence>
<dbReference type="InterPro" id="IPR011079">
    <property type="entry name" value="Ala_racemase_C"/>
</dbReference>
<protein>
    <recommendedName>
        <fullName evidence="6 7">Alanine racemase</fullName>
        <ecNumber evidence="3 7">5.1.1.1</ecNumber>
    </recommendedName>
</protein>
<dbReference type="EMBL" id="CP002299">
    <property type="protein sequence ID" value="ADP84174.1"/>
    <property type="molecule type" value="Genomic_DNA"/>
</dbReference>
<dbReference type="eggNOG" id="COG0787">
    <property type="taxonomic scope" value="Bacteria"/>
</dbReference>
<dbReference type="Gene3D" id="2.40.37.10">
    <property type="entry name" value="Lyase, Ornithine Decarboxylase, Chain A, domain 1"/>
    <property type="match status" value="1"/>
</dbReference>
<dbReference type="UniPathway" id="UPA00042">
    <property type="reaction ID" value="UER00497"/>
</dbReference>
<comment type="similarity">
    <text evidence="7">Belongs to the alanine racemase family.</text>
</comment>
<evidence type="ECO:0000256" key="4">
    <source>
        <dbReference type="ARBA" id="ARBA00022898"/>
    </source>
</evidence>
<keyword evidence="4 7" id="KW-0663">Pyridoxal phosphate</keyword>
<dbReference type="GO" id="GO:0009252">
    <property type="term" value="P:peptidoglycan biosynthetic process"/>
    <property type="evidence" value="ECO:0007669"/>
    <property type="project" value="TreeGrafter"/>
</dbReference>
<dbReference type="Proteomes" id="UP000002484">
    <property type="component" value="Chromosome"/>
</dbReference>
<dbReference type="RefSeq" id="WP_013427292.1">
    <property type="nucleotide sequence ID" value="NC_014666.1"/>
</dbReference>
<accession>E3J377</accession>
<dbReference type="Gene3D" id="3.20.20.10">
    <property type="entry name" value="Alanine racemase"/>
    <property type="match status" value="1"/>
</dbReference>
<dbReference type="SUPFAM" id="SSF51419">
    <property type="entry name" value="PLP-binding barrel"/>
    <property type="match status" value="1"/>
</dbReference>
<feature type="active site" description="Proton acceptor; specific for D-alanine" evidence="7">
    <location>
        <position position="48"/>
    </location>
</feature>
<feature type="active site" description="Proton acceptor; specific for L-alanine" evidence="7">
    <location>
        <position position="280"/>
    </location>
</feature>
<organism evidence="11 12">
    <name type="scientific">Pseudofrankia inefficax (strain DSM 45817 / CECT 9037 / DDB 130130 / EuI1c)</name>
    <name type="common">Frankia inefficax</name>
    <dbReference type="NCBI Taxonomy" id="298654"/>
    <lineage>
        <taxon>Bacteria</taxon>
        <taxon>Bacillati</taxon>
        <taxon>Actinomycetota</taxon>
        <taxon>Actinomycetes</taxon>
        <taxon>Frankiales</taxon>
        <taxon>Frankiaceae</taxon>
        <taxon>Pseudofrankia</taxon>
    </lineage>
</organism>
<feature type="modified residue" description="N6-(pyridoxal phosphate)lysine" evidence="7 8">
    <location>
        <position position="48"/>
    </location>
</feature>
<comment type="function">
    <text evidence="7">Catalyzes the interconversion of L-alanine and D-alanine. May also act on other amino acids.</text>
</comment>
<comment type="cofactor">
    <cofactor evidence="2 7 8">
        <name>pyridoxal 5'-phosphate</name>
        <dbReference type="ChEBI" id="CHEBI:597326"/>
    </cofactor>
</comment>
<feature type="binding site" evidence="7 9">
    <location>
        <position position="328"/>
    </location>
    <ligand>
        <name>substrate</name>
    </ligand>
</feature>
<dbReference type="PANTHER" id="PTHR30511:SF0">
    <property type="entry name" value="ALANINE RACEMASE, CATABOLIC-RELATED"/>
    <property type="match status" value="1"/>
</dbReference>
<evidence type="ECO:0000256" key="6">
    <source>
        <dbReference type="ARBA" id="ARBA00072221"/>
    </source>
</evidence>
<evidence type="ECO:0000313" key="11">
    <source>
        <dbReference type="EMBL" id="ADP84174.1"/>
    </source>
</evidence>
<comment type="pathway">
    <text evidence="7">Amino-acid biosynthesis; D-alanine biosynthesis; D-alanine from L-alanine: step 1/1.</text>
</comment>
<dbReference type="STRING" id="298654.FraEuI1c_6190"/>
<evidence type="ECO:0000256" key="9">
    <source>
        <dbReference type="PIRSR" id="PIRSR600821-52"/>
    </source>
</evidence>
<reference evidence="11 12" key="1">
    <citation type="submission" date="2010-10" db="EMBL/GenBank/DDBJ databases">
        <title>Complete sequence of Frankia sp. EuI1c.</title>
        <authorList>
            <consortium name="US DOE Joint Genome Institute"/>
            <person name="Lucas S."/>
            <person name="Copeland A."/>
            <person name="Lapidus A."/>
            <person name="Cheng J.-F."/>
            <person name="Bruce D."/>
            <person name="Goodwin L."/>
            <person name="Pitluck S."/>
            <person name="Chertkov O."/>
            <person name="Detter J.C."/>
            <person name="Han C."/>
            <person name="Tapia R."/>
            <person name="Land M."/>
            <person name="Hauser L."/>
            <person name="Jeffries C."/>
            <person name="Kyrpides N."/>
            <person name="Ivanova N."/>
            <person name="Mikhailova N."/>
            <person name="Beauchemin N."/>
            <person name="Sen A."/>
            <person name="Sur S.A."/>
            <person name="Gtari M."/>
            <person name="Wall L."/>
            <person name="Tisa L."/>
            <person name="Woyke T."/>
        </authorList>
    </citation>
    <scope>NUCLEOTIDE SEQUENCE [LARGE SCALE GENOMIC DNA]</scope>
    <source>
        <strain evidence="12">DSM 45817 / CECT 9037 / EuI1c</strain>
    </source>
</reference>